<dbReference type="Pfam" id="PF00970">
    <property type="entry name" value="FAD_binding_6"/>
    <property type="match status" value="1"/>
</dbReference>
<evidence type="ECO:0000313" key="13">
    <source>
        <dbReference type="Proteomes" id="UP001186452"/>
    </source>
</evidence>
<proteinExistence type="inferred from homology"/>
<dbReference type="SUPFAM" id="SSF52343">
    <property type="entry name" value="Ferredoxin reductase-like, C-terminal NADP-linked domain"/>
    <property type="match status" value="1"/>
</dbReference>
<keyword evidence="7" id="KW-0249">Electron transport</keyword>
<evidence type="ECO:0000256" key="6">
    <source>
        <dbReference type="ARBA" id="ARBA00022827"/>
    </source>
</evidence>
<keyword evidence="6" id="KW-0274">FAD</keyword>
<evidence type="ECO:0000256" key="3">
    <source>
        <dbReference type="ARBA" id="ARBA00022630"/>
    </source>
</evidence>
<dbReference type="Pfam" id="PF00175">
    <property type="entry name" value="NAD_binding_1"/>
    <property type="match status" value="1"/>
</dbReference>
<dbReference type="InterPro" id="IPR001433">
    <property type="entry name" value="OxRdtase_FAD/NAD-bd"/>
</dbReference>
<comment type="cofactor">
    <cofactor evidence="10">
        <name>[2Fe-2S] cluster</name>
        <dbReference type="ChEBI" id="CHEBI:190135"/>
    </cofactor>
</comment>
<comment type="caution">
    <text evidence="12">The sequence shown here is derived from an EMBL/GenBank/DDBJ whole genome shotgun (WGS) entry which is preliminary data.</text>
</comment>
<feature type="domain" description="FAD-binding FR-type" evidence="11">
    <location>
        <begin position="5"/>
        <end position="109"/>
    </location>
</feature>
<accession>A0ABU3ZJU1</accession>
<evidence type="ECO:0000256" key="7">
    <source>
        <dbReference type="ARBA" id="ARBA00022982"/>
    </source>
</evidence>
<protein>
    <submittedName>
        <fullName evidence="12">FAD-binding oxidoreductase</fullName>
    </submittedName>
</protein>
<dbReference type="PANTHER" id="PTHR43513">
    <property type="entry name" value="DIHYDROOROTATE DEHYDROGENASE B (NAD(+)), ELECTRON TRANSFER SUBUNIT"/>
    <property type="match status" value="1"/>
</dbReference>
<dbReference type="Gene3D" id="2.10.240.10">
    <property type="entry name" value="Dihydroorotate dehydrogenase, electron transfer subunit"/>
    <property type="match status" value="1"/>
</dbReference>
<reference evidence="12 13" key="1">
    <citation type="submission" date="2023-10" db="EMBL/GenBank/DDBJ databases">
        <title>Marine bacteria isolated from horseshoe crab.</title>
        <authorList>
            <person name="Cheng T.H."/>
        </authorList>
    </citation>
    <scope>NUCLEOTIDE SEQUENCE [LARGE SCALE GENOMIC DNA]</scope>
    <source>
        <strain evidence="12 13">HSC6</strain>
    </source>
</reference>
<gene>
    <name evidence="12" type="ORF">R2X38_14890</name>
</gene>
<evidence type="ECO:0000256" key="1">
    <source>
        <dbReference type="ARBA" id="ARBA00006422"/>
    </source>
</evidence>
<dbReference type="InterPro" id="IPR017938">
    <property type="entry name" value="Riboflavin_synthase-like_b-brl"/>
</dbReference>
<dbReference type="Gene3D" id="2.40.30.10">
    <property type="entry name" value="Translation factors"/>
    <property type="match status" value="1"/>
</dbReference>
<dbReference type="InterPro" id="IPR039261">
    <property type="entry name" value="FNR_nucleotide-bd"/>
</dbReference>
<evidence type="ECO:0000256" key="8">
    <source>
        <dbReference type="ARBA" id="ARBA00023004"/>
    </source>
</evidence>
<keyword evidence="4" id="KW-0001">2Fe-2S</keyword>
<keyword evidence="2" id="KW-0813">Transport</keyword>
<evidence type="ECO:0000313" key="12">
    <source>
        <dbReference type="EMBL" id="MDV5170290.1"/>
    </source>
</evidence>
<dbReference type="InterPro" id="IPR017927">
    <property type="entry name" value="FAD-bd_FR_type"/>
</dbReference>
<dbReference type="Gene3D" id="3.40.50.80">
    <property type="entry name" value="Nucleotide-binding domain of ferredoxin-NADP reductase (FNR) module"/>
    <property type="match status" value="1"/>
</dbReference>
<dbReference type="InterPro" id="IPR037117">
    <property type="entry name" value="Dihydroorotate_DH_ele_sf"/>
</dbReference>
<keyword evidence="5" id="KW-0479">Metal-binding</keyword>
<sequence>MMFSLTPVPIEVLDFYDDGQDTRHYRFRLMDADKSNKHVAWHKAQNGQFFMLCLPGIGEAPFTFTELPNEAGEFRALVRQVGSVTHALFNCSVGDVIGARGPFGRGWPVDDMSKERLLIVAGGCGIAPLASLINRLIDTQSFTQLEVVYAARSRATLMLNPERDRWQHCVPFFTVVEDMTDLNEQEFYPGTAVGILPKVLHAFAEQPDRVLIAGPEGMMEAAAEYLAAYGIDPQSIYLSVERRMHCAVGLCGHCYLQSRYVCTDGPTFTWAELVPLHIDEQ</sequence>
<dbReference type="PRINTS" id="PR00410">
    <property type="entry name" value="PHEHYDRXLASE"/>
</dbReference>
<organism evidence="12 13">
    <name type="scientific">Photobacterium rosenbergii</name>
    <dbReference type="NCBI Taxonomy" id="294936"/>
    <lineage>
        <taxon>Bacteria</taxon>
        <taxon>Pseudomonadati</taxon>
        <taxon>Pseudomonadota</taxon>
        <taxon>Gammaproteobacteria</taxon>
        <taxon>Vibrionales</taxon>
        <taxon>Vibrionaceae</taxon>
        <taxon>Photobacterium</taxon>
    </lineage>
</organism>
<dbReference type="PIRSF" id="PIRSF006816">
    <property type="entry name" value="Cyc3_hyd_g"/>
    <property type="match status" value="1"/>
</dbReference>
<evidence type="ECO:0000256" key="10">
    <source>
        <dbReference type="ARBA" id="ARBA00034078"/>
    </source>
</evidence>
<dbReference type="EMBL" id="JAWJZI010000005">
    <property type="protein sequence ID" value="MDV5170290.1"/>
    <property type="molecule type" value="Genomic_DNA"/>
</dbReference>
<name>A0ABU3ZJU1_9GAMM</name>
<dbReference type="PANTHER" id="PTHR43513:SF3">
    <property type="entry name" value="DIHYDROOROTATE DEHYDROGENASE B (NAD(+)), ELECTRON TRANSFER SUBUNIT-RELATED"/>
    <property type="match status" value="1"/>
</dbReference>
<comment type="similarity">
    <text evidence="1">Belongs to the PyrK family.</text>
</comment>
<dbReference type="Pfam" id="PF10418">
    <property type="entry name" value="DHODB_Fe-S_bind"/>
    <property type="match status" value="1"/>
</dbReference>
<dbReference type="PROSITE" id="PS51384">
    <property type="entry name" value="FAD_FR"/>
    <property type="match status" value="1"/>
</dbReference>
<keyword evidence="9" id="KW-0411">Iron-sulfur</keyword>
<evidence type="ECO:0000256" key="4">
    <source>
        <dbReference type="ARBA" id="ARBA00022714"/>
    </source>
</evidence>
<dbReference type="InterPro" id="IPR019480">
    <property type="entry name" value="Dihydroorotate_DH_Fe-S-bd"/>
</dbReference>
<dbReference type="InterPro" id="IPR008333">
    <property type="entry name" value="Cbr1-like_FAD-bd_dom"/>
</dbReference>
<dbReference type="SUPFAM" id="SSF63380">
    <property type="entry name" value="Riboflavin synthase domain-like"/>
    <property type="match status" value="1"/>
</dbReference>
<evidence type="ECO:0000256" key="9">
    <source>
        <dbReference type="ARBA" id="ARBA00023014"/>
    </source>
</evidence>
<evidence type="ECO:0000256" key="2">
    <source>
        <dbReference type="ARBA" id="ARBA00022448"/>
    </source>
</evidence>
<dbReference type="Proteomes" id="UP001186452">
    <property type="component" value="Unassembled WGS sequence"/>
</dbReference>
<dbReference type="RefSeq" id="WP_317523086.1">
    <property type="nucleotide sequence ID" value="NZ_JAWJZI010000005.1"/>
</dbReference>
<dbReference type="InterPro" id="IPR050353">
    <property type="entry name" value="PyrK_electron_transfer"/>
</dbReference>
<evidence type="ECO:0000259" key="11">
    <source>
        <dbReference type="PROSITE" id="PS51384"/>
    </source>
</evidence>
<keyword evidence="3" id="KW-0285">Flavoprotein</keyword>
<dbReference type="InterPro" id="IPR012165">
    <property type="entry name" value="Cyt_c3_hydrogenase_gsu"/>
</dbReference>
<evidence type="ECO:0000256" key="5">
    <source>
        <dbReference type="ARBA" id="ARBA00022723"/>
    </source>
</evidence>
<keyword evidence="8" id="KW-0408">Iron</keyword>
<keyword evidence="13" id="KW-1185">Reference proteome</keyword>